<organism evidence="4 5">
    <name type="scientific">Planktothrix paucivesiculata PCC 9631</name>
    <dbReference type="NCBI Taxonomy" id="671071"/>
    <lineage>
        <taxon>Bacteria</taxon>
        <taxon>Bacillati</taxon>
        <taxon>Cyanobacteriota</taxon>
        <taxon>Cyanophyceae</taxon>
        <taxon>Oscillatoriophycideae</taxon>
        <taxon>Oscillatoriales</taxon>
        <taxon>Microcoleaceae</taxon>
        <taxon>Planktothrix</taxon>
    </lineage>
</organism>
<feature type="domain" description="Transposase IS4-like" evidence="2">
    <location>
        <begin position="131"/>
        <end position="466"/>
    </location>
</feature>
<evidence type="ECO:0000256" key="1">
    <source>
        <dbReference type="SAM" id="Coils"/>
    </source>
</evidence>
<feature type="domain" description="DUF4277" evidence="3">
    <location>
        <begin position="9"/>
        <end position="116"/>
    </location>
</feature>
<dbReference type="PANTHER" id="PTHR34614:SF2">
    <property type="entry name" value="TRANSPOSASE IS4-LIKE DOMAIN-CONTAINING PROTEIN"/>
    <property type="match status" value="1"/>
</dbReference>
<dbReference type="InterPro" id="IPR047654">
    <property type="entry name" value="IS1634_transpos"/>
</dbReference>
<evidence type="ECO:0000313" key="5">
    <source>
        <dbReference type="Proteomes" id="UP000182190"/>
    </source>
</evidence>
<dbReference type="Pfam" id="PF01609">
    <property type="entry name" value="DDE_Tnp_1"/>
    <property type="match status" value="1"/>
</dbReference>
<proteinExistence type="predicted"/>
<evidence type="ECO:0008006" key="6">
    <source>
        <dbReference type="Google" id="ProtNLM"/>
    </source>
</evidence>
<accession>A0A7Z9BIJ2</accession>
<gene>
    <name evidence="4" type="ORF">PL9631_110034</name>
</gene>
<dbReference type="GO" id="GO:0003677">
    <property type="term" value="F:DNA binding"/>
    <property type="evidence" value="ECO:0007669"/>
    <property type="project" value="InterPro"/>
</dbReference>
<keyword evidence="5" id="KW-1185">Reference proteome</keyword>
<dbReference type="EMBL" id="CZCS02000013">
    <property type="protein sequence ID" value="VXD14490.1"/>
    <property type="molecule type" value="Genomic_DNA"/>
</dbReference>
<keyword evidence="1" id="KW-0175">Coiled coil</keyword>
<dbReference type="OrthoDB" id="467786at2"/>
<evidence type="ECO:0000259" key="2">
    <source>
        <dbReference type="Pfam" id="PF01609"/>
    </source>
</evidence>
<dbReference type="Pfam" id="PF14104">
    <property type="entry name" value="DUF4277"/>
    <property type="match status" value="1"/>
</dbReference>
<reference evidence="4" key="1">
    <citation type="submission" date="2019-10" db="EMBL/GenBank/DDBJ databases">
        <authorList>
            <consortium name="Genoscope - CEA"/>
            <person name="William W."/>
        </authorList>
    </citation>
    <scope>NUCLEOTIDE SEQUENCE [LARGE SCALE GENOMIC DNA]</scope>
    <source>
        <strain evidence="4">BBR_PRJEB10994</strain>
    </source>
</reference>
<dbReference type="InterPro" id="IPR002559">
    <property type="entry name" value="Transposase_11"/>
</dbReference>
<dbReference type="RefSeq" id="WP_083616169.1">
    <property type="nucleotide sequence ID" value="NZ_LR734982.1"/>
</dbReference>
<name>A0A7Z9BIJ2_9CYAN</name>
<evidence type="ECO:0000313" key="4">
    <source>
        <dbReference type="EMBL" id="VXD14490.1"/>
    </source>
</evidence>
<dbReference type="Proteomes" id="UP000182190">
    <property type="component" value="Unassembled WGS sequence"/>
</dbReference>
<dbReference type="AlphaFoldDB" id="A0A7Z9BIJ2"/>
<dbReference type="NCBIfam" id="NF033559">
    <property type="entry name" value="transpos_IS1634"/>
    <property type="match status" value="1"/>
</dbReference>
<dbReference type="InterPro" id="IPR025457">
    <property type="entry name" value="DUF4277"/>
</dbReference>
<evidence type="ECO:0000259" key="3">
    <source>
        <dbReference type="Pfam" id="PF14104"/>
    </source>
</evidence>
<comment type="caution">
    <text evidence="4">The sequence shown here is derived from an EMBL/GenBank/DDBJ whole genome shotgun (WGS) entry which is preliminary data.</text>
</comment>
<dbReference type="PANTHER" id="PTHR34614">
    <property type="match status" value="1"/>
</dbReference>
<dbReference type="GO" id="GO:0004803">
    <property type="term" value="F:transposase activity"/>
    <property type="evidence" value="ECO:0007669"/>
    <property type="project" value="InterPro"/>
</dbReference>
<protein>
    <recommendedName>
        <fullName evidence="6">Transposase</fullName>
    </recommendedName>
</protein>
<feature type="coiled-coil region" evidence="1">
    <location>
        <begin position="135"/>
        <end position="162"/>
    </location>
</feature>
<dbReference type="GO" id="GO:0006313">
    <property type="term" value="P:DNA transposition"/>
    <property type="evidence" value="ECO:0007669"/>
    <property type="project" value="InterPro"/>
</dbReference>
<sequence length="547" mass="62191">MKNPLEAIEIVNLDHLGIVAGVIDEMELVEEVNKKVGLRAKEAVSPGQVMKAMILNGLGFLSAPLYLFDNFFIGKATEHLIGEGVTAEQLNDDRIGRALDKYYQVGTTKLFTAIALKAAQKFQVERESVHLDSSSISVEGEYKSKEEENQEIEEEMKAIKIVHGYSRDKRPDLKQFIIDMVVSADGDVPLYLKIDDGNADDKSVFVERLKEFKKQWTFEGICVADSALYTAENIGAMAGMKWITRVPLSIKEAQNKIVEIEEEEWEESQIIGYRIATKSSEYANIKQRWLVVESEARKQSAIKKISEQVEKQLENAKASLRKLSKQEYACIADAEIGIKILSESWKYHEIKEIKCTEKASNKSPGKTEKGNKEKTIVYQVTGEIEPRESVIEAEKIKAGRFILATNILDKKEVSNEKILAEYKAQQSNERGFRFLKDPLFFTASVFVKKPERVEVIAMIMGLCLLVYNLAQRKLRKQLETAQEGVRNQVKKLTNKPTMRWIFQMFQAVHLVRINGEKQVSNLTQERQEILQHLGKSCCEYYLMISGG</sequence>